<sequence>MKKYIINVAFSLILLSFVGCGKDNYDAPESTLTGRVVFQGQALQVRGTDERVRLQLYQDGYAKRDPIEVFVGQDGSFSAKLFDGHYKLVTRDGNGPWVNSRDTTEVELRGTTSVDLEVTPYFTIANPSISLDGNMMNTSFTINQVVETAEIDRVILLLNSTSFVDDGFNVMRREFTSNINIGSNSLSADFSEEDKAMNAKTLFGRICVWTKGADQGIYSPVVRLR</sequence>
<gene>
    <name evidence="4" type="ordered locus">Sph21_0600</name>
</gene>
<feature type="chain" id="PRO_5003306372" description="DUF3823 domain-containing protein" evidence="1">
    <location>
        <begin position="22"/>
        <end position="225"/>
    </location>
</feature>
<dbReference type="Gene3D" id="2.60.40.2060">
    <property type="match status" value="1"/>
</dbReference>
<dbReference type="EMBL" id="CP002584">
    <property type="protein sequence ID" value="ADZ77180.1"/>
    <property type="molecule type" value="Genomic_DNA"/>
</dbReference>
<keyword evidence="1" id="KW-0732">Signal</keyword>
<proteinExistence type="predicted"/>
<evidence type="ECO:0008006" key="5">
    <source>
        <dbReference type="Google" id="ProtNLM"/>
    </source>
</evidence>
<dbReference type="Gene3D" id="2.60.40.1120">
    <property type="entry name" value="Carboxypeptidase-like, regulatory domain"/>
    <property type="match status" value="1"/>
</dbReference>
<evidence type="ECO:0000259" key="3">
    <source>
        <dbReference type="Pfam" id="PF18003"/>
    </source>
</evidence>
<dbReference type="InterPro" id="IPR041186">
    <property type="entry name" value="DUF3823_C"/>
</dbReference>
<organism evidence="4">
    <name type="scientific">Sphingobacterium sp. (strain 21)</name>
    <dbReference type="NCBI Taxonomy" id="743722"/>
    <lineage>
        <taxon>Bacteria</taxon>
        <taxon>Pseudomonadati</taxon>
        <taxon>Bacteroidota</taxon>
        <taxon>Sphingobacteriia</taxon>
        <taxon>Sphingobacteriales</taxon>
        <taxon>Sphingobacteriaceae</taxon>
        <taxon>Sphingobacterium</taxon>
    </lineage>
</organism>
<feature type="domain" description="DUF3823" evidence="2">
    <location>
        <begin position="30"/>
        <end position="119"/>
    </location>
</feature>
<feature type="signal peptide" evidence="1">
    <location>
        <begin position="1"/>
        <end position="21"/>
    </location>
</feature>
<dbReference type="InterPro" id="IPR024278">
    <property type="entry name" value="DUF3823_N"/>
</dbReference>
<dbReference type="eggNOG" id="ENOG502ZHV4">
    <property type="taxonomic scope" value="Bacteria"/>
</dbReference>
<dbReference type="AlphaFoldDB" id="F4C8Z1"/>
<reference evidence="4" key="1">
    <citation type="submission" date="2011-03" db="EMBL/GenBank/DDBJ databases">
        <title>Complete sequence of Sphingobacterium sp. 21.</title>
        <authorList>
            <consortium name="US DOE Joint Genome Institute"/>
            <person name="Lucas S."/>
            <person name="Copeland A."/>
            <person name="Lapidus A."/>
            <person name="Cheng J.-F."/>
            <person name="Goodwin L."/>
            <person name="Pitluck S."/>
            <person name="Davenport K."/>
            <person name="Detter J.C."/>
            <person name="Han C."/>
            <person name="Tapia R."/>
            <person name="Land M."/>
            <person name="Hauser L."/>
            <person name="Kyrpides N."/>
            <person name="Ivanova N."/>
            <person name="Ovchinnikova G."/>
            <person name="Pagani I."/>
            <person name="Siebers A.K."/>
            <person name="Allgaier M."/>
            <person name="Thelen M.P."/>
            <person name="Hugenholtz P."/>
            <person name="Woyke T."/>
        </authorList>
    </citation>
    <scope>NUCLEOTIDE SEQUENCE</scope>
    <source>
        <strain evidence="4">21</strain>
    </source>
</reference>
<dbReference type="PROSITE" id="PS51257">
    <property type="entry name" value="PROKAR_LIPOPROTEIN"/>
    <property type="match status" value="1"/>
</dbReference>
<accession>F4C8Z1</accession>
<dbReference type="KEGG" id="shg:Sph21_0600"/>
<dbReference type="Pfam" id="PF18003">
    <property type="entry name" value="DUF3823_C"/>
    <property type="match status" value="1"/>
</dbReference>
<evidence type="ECO:0000259" key="2">
    <source>
        <dbReference type="Pfam" id="PF12866"/>
    </source>
</evidence>
<feature type="domain" description="DUF3823" evidence="3">
    <location>
        <begin position="122"/>
        <end position="223"/>
    </location>
</feature>
<dbReference type="OrthoDB" id="1433240at2"/>
<evidence type="ECO:0000313" key="4">
    <source>
        <dbReference type="EMBL" id="ADZ77180.1"/>
    </source>
</evidence>
<dbReference type="HOGENOM" id="CLU_105795_0_0_10"/>
<name>F4C8Z1_SPHS2</name>
<dbReference type="STRING" id="743722.Sph21_0600"/>
<dbReference type="Pfam" id="PF12866">
    <property type="entry name" value="DUF3823"/>
    <property type="match status" value="1"/>
</dbReference>
<protein>
    <recommendedName>
        <fullName evidence="5">DUF3823 domain-containing protein</fullName>
    </recommendedName>
</protein>
<evidence type="ECO:0000256" key="1">
    <source>
        <dbReference type="SAM" id="SignalP"/>
    </source>
</evidence>
<dbReference type="PATRIC" id="fig|743722.3.peg.649"/>